<name>G4TFS9_SERID</name>
<evidence type="ECO:0008006" key="3">
    <source>
        <dbReference type="Google" id="ProtNLM"/>
    </source>
</evidence>
<dbReference type="HOGENOM" id="CLU_750300_0_0_1"/>
<reference evidence="1 2" key="1">
    <citation type="journal article" date="2011" name="PLoS Pathog.">
        <title>Endophytic Life Strategies Decoded by Genome and Transcriptome Analyses of the Mutualistic Root Symbiont Piriformospora indica.</title>
        <authorList>
            <person name="Zuccaro A."/>
            <person name="Lahrmann U."/>
            <person name="Guldener U."/>
            <person name="Langen G."/>
            <person name="Pfiffi S."/>
            <person name="Biedenkopf D."/>
            <person name="Wong P."/>
            <person name="Samans B."/>
            <person name="Grimm C."/>
            <person name="Basiewicz M."/>
            <person name="Murat C."/>
            <person name="Martin F."/>
            <person name="Kogel K.H."/>
        </authorList>
    </citation>
    <scope>NUCLEOTIDE SEQUENCE [LARGE SCALE GENOMIC DNA]</scope>
    <source>
        <strain evidence="1 2">DSM 11827</strain>
    </source>
</reference>
<proteinExistence type="predicted"/>
<gene>
    <name evidence="1" type="ORF">PIIN_04119</name>
</gene>
<protein>
    <recommendedName>
        <fullName evidence="3">F-box domain-containing protein</fullName>
    </recommendedName>
</protein>
<evidence type="ECO:0000313" key="2">
    <source>
        <dbReference type="Proteomes" id="UP000007148"/>
    </source>
</evidence>
<organism evidence="1 2">
    <name type="scientific">Serendipita indica (strain DSM 11827)</name>
    <name type="common">Root endophyte fungus</name>
    <name type="synonym">Piriformospora indica</name>
    <dbReference type="NCBI Taxonomy" id="1109443"/>
    <lineage>
        <taxon>Eukaryota</taxon>
        <taxon>Fungi</taxon>
        <taxon>Dikarya</taxon>
        <taxon>Basidiomycota</taxon>
        <taxon>Agaricomycotina</taxon>
        <taxon>Agaricomycetes</taxon>
        <taxon>Sebacinales</taxon>
        <taxon>Serendipitaceae</taxon>
        <taxon>Serendipita</taxon>
    </lineage>
</organism>
<sequence length="369" mass="41320">MNNRRRRSLEDLPVELWLAIVKEATMSAPYHRYGKKLLIILTQLSQTLASPIFRASTLWGHIAVDDDVEDLETMVSLFLSLSGDCSLSLEYKYGSSSIQAVAPLLLPHVNRIHSLFMLRGAGPFPDDDPFIPDVYFPALRRLDIQAPLYYNIGPIIILRQTIPHIISFASNVLVMSPGAPFLIHITLSGHLRATGDELTDVHIHVESIEELKALTSIKSLKRAILNSNSLDSFKNPAISITGSLALTNLPTTSPLWESLHCTWASWDILENLITRCGASLIDLTMKLEMKQMTAFIRRLKDLPSLISLSVSVDWNKSEPLPTLDGIYKAKKHHLLIFLLSLHTCEMPGSIRRHMSVEEHTCYAPETVQA</sequence>
<keyword evidence="2" id="KW-1185">Reference proteome</keyword>
<evidence type="ECO:0000313" key="1">
    <source>
        <dbReference type="EMBL" id="CCA70180.1"/>
    </source>
</evidence>
<dbReference type="EMBL" id="CAFZ01000074">
    <property type="protein sequence ID" value="CCA70180.1"/>
    <property type="molecule type" value="Genomic_DNA"/>
</dbReference>
<dbReference type="InParanoid" id="G4TFS9"/>
<comment type="caution">
    <text evidence="1">The sequence shown here is derived from an EMBL/GenBank/DDBJ whole genome shotgun (WGS) entry which is preliminary data.</text>
</comment>
<dbReference type="OrthoDB" id="2997146at2759"/>
<dbReference type="Proteomes" id="UP000007148">
    <property type="component" value="Unassembled WGS sequence"/>
</dbReference>
<accession>G4TFS9</accession>
<dbReference type="AlphaFoldDB" id="G4TFS9"/>